<dbReference type="AlphaFoldDB" id="A0A3S0W444"/>
<dbReference type="Proteomes" id="UP000287336">
    <property type="component" value="Unassembled WGS sequence"/>
</dbReference>
<name>A0A3S0W444_9GAMM</name>
<dbReference type="GO" id="GO:0005737">
    <property type="term" value="C:cytoplasm"/>
    <property type="evidence" value="ECO:0007669"/>
    <property type="project" value="TreeGrafter"/>
</dbReference>
<dbReference type="Gene3D" id="3.40.50.720">
    <property type="entry name" value="NAD(P)-binding Rossmann-like Domain"/>
    <property type="match status" value="1"/>
</dbReference>
<dbReference type="InterPro" id="IPR002347">
    <property type="entry name" value="SDR_fam"/>
</dbReference>
<dbReference type="SUPFAM" id="SSF51735">
    <property type="entry name" value="NAD(P)-binding Rossmann-fold domains"/>
    <property type="match status" value="1"/>
</dbReference>
<reference evidence="1 2" key="1">
    <citation type="submission" date="2018-12" db="EMBL/GenBank/DDBJ databases">
        <title>three novel Halomonas strain isolated from plants.</title>
        <authorList>
            <person name="Sun C."/>
        </authorList>
    </citation>
    <scope>NUCLEOTIDE SEQUENCE [LARGE SCALE GENOMIC DNA]</scope>
    <source>
        <strain evidence="1 2">DSM 19434</strain>
    </source>
</reference>
<dbReference type="GO" id="GO:0016491">
    <property type="term" value="F:oxidoreductase activity"/>
    <property type="evidence" value="ECO:0007669"/>
    <property type="project" value="TreeGrafter"/>
</dbReference>
<gene>
    <name evidence="1" type="ORF">ELY33_09570</name>
</gene>
<dbReference type="RefSeq" id="WP_126947226.1">
    <property type="nucleotide sequence ID" value="NZ_RZHG01000018.1"/>
</dbReference>
<sequence>MLSHLPENFTAVVTGANGGIGNAIIRRLLTDTHVGNVIAVSRSAISPQDSFPQEPFSKEPSPNVEVVNADITTQSGRDTLNQQLNGRPVHLLFNAIGTLHDDARDIQPEKRLEQLDEASFAHVMHVNAATPALLIAALKSSLQGKHPAIIASLSARVGSIGDNVYGGWYSYRASKAAHNMLMKTLSIELTRLNKQSIVLCLHPGTTNTLLSKPFQARVPSEKLFTPDFVAEQLLKVMSERSPEDTGSFWDWAGESIEW</sequence>
<dbReference type="InterPro" id="IPR036291">
    <property type="entry name" value="NAD(P)-bd_dom_sf"/>
</dbReference>
<dbReference type="InterPro" id="IPR051468">
    <property type="entry name" value="Fungal_SecMetab_SDRs"/>
</dbReference>
<evidence type="ECO:0000313" key="2">
    <source>
        <dbReference type="Proteomes" id="UP000287336"/>
    </source>
</evidence>
<dbReference type="PANTHER" id="PTHR43544">
    <property type="entry name" value="SHORT-CHAIN DEHYDROGENASE/REDUCTASE"/>
    <property type="match status" value="1"/>
</dbReference>
<protein>
    <submittedName>
        <fullName evidence="1">SDR family NAD(P)-dependent oxidoreductase</fullName>
    </submittedName>
</protein>
<organism evidence="1 2">
    <name type="scientific">Vreelandella andesensis</name>
    <dbReference type="NCBI Taxonomy" id="447567"/>
    <lineage>
        <taxon>Bacteria</taxon>
        <taxon>Pseudomonadati</taxon>
        <taxon>Pseudomonadota</taxon>
        <taxon>Gammaproteobacteria</taxon>
        <taxon>Oceanospirillales</taxon>
        <taxon>Halomonadaceae</taxon>
        <taxon>Vreelandella</taxon>
    </lineage>
</organism>
<dbReference type="CDD" id="cd05325">
    <property type="entry name" value="carb_red_sniffer_like_SDR_c"/>
    <property type="match status" value="1"/>
</dbReference>
<keyword evidence="2" id="KW-1185">Reference proteome</keyword>
<accession>A0A3S0W444</accession>
<comment type="caution">
    <text evidence="1">The sequence shown here is derived from an EMBL/GenBank/DDBJ whole genome shotgun (WGS) entry which is preliminary data.</text>
</comment>
<proteinExistence type="predicted"/>
<dbReference type="Pfam" id="PF00106">
    <property type="entry name" value="adh_short"/>
    <property type="match status" value="1"/>
</dbReference>
<evidence type="ECO:0000313" key="1">
    <source>
        <dbReference type="EMBL" id="RUR31037.1"/>
    </source>
</evidence>
<dbReference type="PRINTS" id="PR00081">
    <property type="entry name" value="GDHRDH"/>
</dbReference>
<dbReference type="PANTHER" id="PTHR43544:SF12">
    <property type="entry name" value="NAD(P)-BINDING ROSSMANN-FOLD SUPERFAMILY PROTEIN"/>
    <property type="match status" value="1"/>
</dbReference>
<dbReference type="OrthoDB" id="9785826at2"/>
<dbReference type="EMBL" id="RZHG01000018">
    <property type="protein sequence ID" value="RUR31037.1"/>
    <property type="molecule type" value="Genomic_DNA"/>
</dbReference>